<sequence length="75" mass="8209">METNPTGPRSRLIPEGIETQDRIESVPFFVLVADNFAGKRTFGVRQIRDGAKDLLVGDGANFCRRSPDSCIIGSL</sequence>
<dbReference type="EMBL" id="RDRA01000006">
    <property type="protein sequence ID" value="RXG96381.1"/>
    <property type="molecule type" value="Genomic_DNA"/>
</dbReference>
<evidence type="ECO:0000313" key="2">
    <source>
        <dbReference type="Proteomes" id="UP000289946"/>
    </source>
</evidence>
<dbReference type="RefSeq" id="WP_164934611.1">
    <property type="nucleotide sequence ID" value="NZ_RDRA01000006.1"/>
</dbReference>
<accession>A0ABY0DN47</accession>
<keyword evidence="2" id="KW-1185">Reference proteome</keyword>
<comment type="caution">
    <text evidence="1">The sequence shown here is derived from an EMBL/GenBank/DDBJ whole genome shotgun (WGS) entry which is preliminary data.</text>
</comment>
<protein>
    <submittedName>
        <fullName evidence="1">Uncharacterized protein</fullName>
    </submittedName>
</protein>
<name>A0ABY0DN47_9BRAD</name>
<reference evidence="1 2" key="1">
    <citation type="submission" date="2018-10" db="EMBL/GenBank/DDBJ databases">
        <title>Bradyrhizobium sp. nov., isolated from effective nodules of peanut in China.</title>
        <authorList>
            <person name="Li Y."/>
        </authorList>
    </citation>
    <scope>NUCLEOTIDE SEQUENCE [LARGE SCALE GENOMIC DNA]</scope>
    <source>
        <strain evidence="1 2">CCBAU 51781</strain>
    </source>
</reference>
<organism evidence="1 2">
    <name type="scientific">Bradyrhizobium zhanjiangense</name>
    <dbReference type="NCBI Taxonomy" id="1325107"/>
    <lineage>
        <taxon>Bacteria</taxon>
        <taxon>Pseudomonadati</taxon>
        <taxon>Pseudomonadota</taxon>
        <taxon>Alphaproteobacteria</taxon>
        <taxon>Hyphomicrobiales</taxon>
        <taxon>Nitrobacteraceae</taxon>
        <taxon>Bradyrhizobium</taxon>
    </lineage>
</organism>
<evidence type="ECO:0000313" key="1">
    <source>
        <dbReference type="EMBL" id="RXG96381.1"/>
    </source>
</evidence>
<dbReference type="Proteomes" id="UP000289946">
    <property type="component" value="Unassembled WGS sequence"/>
</dbReference>
<proteinExistence type="predicted"/>
<gene>
    <name evidence="1" type="ORF">EAS62_12400</name>
</gene>